<reference evidence="3" key="1">
    <citation type="journal article" date="2015" name="Nat. Genet.">
        <title>The genome and transcriptome of the zoonotic hookworm Ancylostoma ceylanicum identify infection-specific gene families.</title>
        <authorList>
            <person name="Schwarz E.M."/>
            <person name="Hu Y."/>
            <person name="Antoshechkin I."/>
            <person name="Miller M.M."/>
            <person name="Sternberg P.W."/>
            <person name="Aroian R.V."/>
        </authorList>
    </citation>
    <scope>NUCLEOTIDE SEQUENCE</scope>
    <source>
        <strain evidence="3">HY135</strain>
    </source>
</reference>
<protein>
    <submittedName>
        <fullName evidence="2">Uncharacterized protein</fullName>
    </submittedName>
</protein>
<name>A0A016SNS7_9BILA</name>
<proteinExistence type="predicted"/>
<evidence type="ECO:0000313" key="3">
    <source>
        <dbReference type="Proteomes" id="UP000024635"/>
    </source>
</evidence>
<evidence type="ECO:0000256" key="1">
    <source>
        <dbReference type="SAM" id="Phobius"/>
    </source>
</evidence>
<dbReference type="Proteomes" id="UP000024635">
    <property type="component" value="Unassembled WGS sequence"/>
</dbReference>
<feature type="transmembrane region" description="Helical" evidence="1">
    <location>
        <begin position="12"/>
        <end position="34"/>
    </location>
</feature>
<organism evidence="2 3">
    <name type="scientific">Ancylostoma ceylanicum</name>
    <dbReference type="NCBI Taxonomy" id="53326"/>
    <lineage>
        <taxon>Eukaryota</taxon>
        <taxon>Metazoa</taxon>
        <taxon>Ecdysozoa</taxon>
        <taxon>Nematoda</taxon>
        <taxon>Chromadorea</taxon>
        <taxon>Rhabditida</taxon>
        <taxon>Rhabditina</taxon>
        <taxon>Rhabditomorpha</taxon>
        <taxon>Strongyloidea</taxon>
        <taxon>Ancylostomatidae</taxon>
        <taxon>Ancylostomatinae</taxon>
        <taxon>Ancylostoma</taxon>
    </lineage>
</organism>
<sequence>MPQKRSTDGRHMRMLFAFMCYALLGTIIFSFLHYETVQNEVAQRRHKLDSLISKFAQKITEAANDPEKQVNVSTMKRYVEHAYAVLRDIDEGSGGGPIPDEIADLLS</sequence>
<keyword evidence="1" id="KW-0472">Membrane</keyword>
<keyword evidence="1" id="KW-1133">Transmembrane helix</keyword>
<gene>
    <name evidence="2" type="primary">Acey_s0199.g1668</name>
    <name evidence="2" type="ORF">Y032_0199g1668</name>
</gene>
<comment type="caution">
    <text evidence="2">The sequence shown here is derived from an EMBL/GenBank/DDBJ whole genome shotgun (WGS) entry which is preliminary data.</text>
</comment>
<dbReference type="EMBL" id="JARK01001535">
    <property type="protein sequence ID" value="EYB92016.1"/>
    <property type="molecule type" value="Genomic_DNA"/>
</dbReference>
<dbReference type="OrthoDB" id="10506895at2759"/>
<evidence type="ECO:0000313" key="2">
    <source>
        <dbReference type="EMBL" id="EYB92016.1"/>
    </source>
</evidence>
<accession>A0A016SNS7</accession>
<dbReference type="AlphaFoldDB" id="A0A016SNS7"/>
<keyword evidence="1" id="KW-0812">Transmembrane</keyword>
<keyword evidence="3" id="KW-1185">Reference proteome</keyword>